<dbReference type="EMBL" id="JALNTZ010000007">
    <property type="protein sequence ID" value="KAJ3646985.1"/>
    <property type="molecule type" value="Genomic_DNA"/>
</dbReference>
<organism evidence="1 2">
    <name type="scientific">Zophobas morio</name>
    <dbReference type="NCBI Taxonomy" id="2755281"/>
    <lineage>
        <taxon>Eukaryota</taxon>
        <taxon>Metazoa</taxon>
        <taxon>Ecdysozoa</taxon>
        <taxon>Arthropoda</taxon>
        <taxon>Hexapoda</taxon>
        <taxon>Insecta</taxon>
        <taxon>Pterygota</taxon>
        <taxon>Neoptera</taxon>
        <taxon>Endopterygota</taxon>
        <taxon>Coleoptera</taxon>
        <taxon>Polyphaga</taxon>
        <taxon>Cucujiformia</taxon>
        <taxon>Tenebrionidae</taxon>
        <taxon>Zophobas</taxon>
    </lineage>
</organism>
<comment type="caution">
    <text evidence="1">The sequence shown here is derived from an EMBL/GenBank/DDBJ whole genome shotgun (WGS) entry which is preliminary data.</text>
</comment>
<dbReference type="Proteomes" id="UP001168821">
    <property type="component" value="Unassembled WGS sequence"/>
</dbReference>
<keyword evidence="2" id="KW-1185">Reference proteome</keyword>
<evidence type="ECO:0000313" key="1">
    <source>
        <dbReference type="EMBL" id="KAJ3646985.1"/>
    </source>
</evidence>
<reference evidence="1" key="1">
    <citation type="journal article" date="2023" name="G3 (Bethesda)">
        <title>Whole genome assemblies of Zophobas morio and Tenebrio molitor.</title>
        <authorList>
            <person name="Kaur S."/>
            <person name="Stinson S.A."/>
            <person name="diCenzo G.C."/>
        </authorList>
    </citation>
    <scope>NUCLEOTIDE SEQUENCE</scope>
    <source>
        <strain evidence="1">QUZm001</strain>
    </source>
</reference>
<dbReference type="AlphaFoldDB" id="A0AA38M7V2"/>
<proteinExistence type="predicted"/>
<gene>
    <name evidence="1" type="ORF">Zmor_024540</name>
</gene>
<evidence type="ECO:0000313" key="2">
    <source>
        <dbReference type="Proteomes" id="UP001168821"/>
    </source>
</evidence>
<protein>
    <submittedName>
        <fullName evidence="1">Uncharacterized protein</fullName>
    </submittedName>
</protein>
<name>A0AA38M7V2_9CUCU</name>
<sequence length="114" mass="12877">MPIGTTNLFGRHLRKAGTRRKTSDILGTDSTPKFRDAFSTLEMVTLLASVLLWEVVVTKSPSNIHETNWMGVLSTELFSCLSASPKSCFFENYIFLPRMDANFKRTRSAELQTI</sequence>
<accession>A0AA38M7V2</accession>